<evidence type="ECO:0000256" key="1">
    <source>
        <dbReference type="ARBA" id="ARBA00022529"/>
    </source>
</evidence>
<dbReference type="InterPro" id="IPR023346">
    <property type="entry name" value="Lysozyme-like_dom_sf"/>
</dbReference>
<dbReference type="SUPFAM" id="SSF47090">
    <property type="entry name" value="PGBD-like"/>
    <property type="match status" value="1"/>
</dbReference>
<protein>
    <recommendedName>
        <fullName evidence="4">Peptidoglycan binding-like domain-containing protein</fullName>
    </recommendedName>
</protein>
<name>A0A8J8T1C9_HALGN</name>
<keyword evidence="2" id="KW-0081">Bacteriolytic enzyme</keyword>
<gene>
    <name evidence="5" type="ORF">FGO68_gene16957</name>
</gene>
<reference evidence="5" key="1">
    <citation type="submission" date="2019-06" db="EMBL/GenBank/DDBJ databases">
        <authorList>
            <person name="Zheng W."/>
        </authorList>
    </citation>
    <scope>NUCLEOTIDE SEQUENCE</scope>
    <source>
        <strain evidence="5">QDHG01</strain>
    </source>
</reference>
<dbReference type="SUPFAM" id="SSF53955">
    <property type="entry name" value="Lysozyme-like"/>
    <property type="match status" value="1"/>
</dbReference>
<dbReference type="EMBL" id="RRYP01011097">
    <property type="protein sequence ID" value="TNV77961.1"/>
    <property type="molecule type" value="Genomic_DNA"/>
</dbReference>
<evidence type="ECO:0000256" key="2">
    <source>
        <dbReference type="ARBA" id="ARBA00022638"/>
    </source>
</evidence>
<sequence length="396" mass="43932">MDRSPNWLQAFPFQDQNSFGIGGDIWGLSQKKEDIFAPQMQGLMDAFPQLQQNPSSNLVLKKGSSGESVRELQEKLVQNGAKIQIDGKYGPATERAVRDYQATYGLQCDGIAGRNTFASMNQSSYRPTQTYTNIGGLQSYGFSGSQSLSALYTPQTSTQFLASLHRPQSTLVTPPTASQFLANLHAQSSFGAPQTHRIQPSHIQTSLINSTPIAPRIQAKPIQTTQQIGSSWTASDRLVEFVKKQEGKFAATPKPVIEKVKDGNTHYVGYSHNINPKSQYFGKQITETQATALLKSDLSQKAKDAKKIFEDKEGKGKFDQLTQGQKELLVDFQYNGCLQQFPKMMKAVANGDKASAKLESERFYRTKNNQKAPLKERNKGTKSFIDGSEAWKNVKK</sequence>
<organism evidence="5 6">
    <name type="scientific">Halteria grandinella</name>
    <dbReference type="NCBI Taxonomy" id="5974"/>
    <lineage>
        <taxon>Eukaryota</taxon>
        <taxon>Sar</taxon>
        <taxon>Alveolata</taxon>
        <taxon>Ciliophora</taxon>
        <taxon>Intramacronucleata</taxon>
        <taxon>Spirotrichea</taxon>
        <taxon>Stichotrichia</taxon>
        <taxon>Sporadotrichida</taxon>
        <taxon>Halteriidae</taxon>
        <taxon>Halteria</taxon>
    </lineage>
</organism>
<feature type="region of interest" description="Disordered" evidence="3">
    <location>
        <begin position="360"/>
        <end position="396"/>
    </location>
</feature>
<evidence type="ECO:0000256" key="3">
    <source>
        <dbReference type="SAM" id="MobiDB-lite"/>
    </source>
</evidence>
<proteinExistence type="predicted"/>
<dbReference type="GO" id="GO:0016998">
    <property type="term" value="P:cell wall macromolecule catabolic process"/>
    <property type="evidence" value="ECO:0007669"/>
    <property type="project" value="InterPro"/>
</dbReference>
<dbReference type="OrthoDB" id="1001489at2759"/>
<dbReference type="AlphaFoldDB" id="A0A8J8T1C9"/>
<comment type="caution">
    <text evidence="5">The sequence shown here is derived from an EMBL/GenBank/DDBJ whole genome shotgun (WGS) entry which is preliminary data.</text>
</comment>
<accession>A0A8J8T1C9</accession>
<keyword evidence="1" id="KW-0929">Antimicrobial</keyword>
<dbReference type="Gene3D" id="1.10.101.10">
    <property type="entry name" value="PGBD-like superfamily/PGBD"/>
    <property type="match status" value="1"/>
</dbReference>
<dbReference type="Gene3D" id="1.10.530.40">
    <property type="match status" value="1"/>
</dbReference>
<dbReference type="GO" id="GO:0031640">
    <property type="term" value="P:killing of cells of another organism"/>
    <property type="evidence" value="ECO:0007669"/>
    <property type="project" value="UniProtKB-KW"/>
</dbReference>
<dbReference type="InterPro" id="IPR002477">
    <property type="entry name" value="Peptidoglycan-bd-like"/>
</dbReference>
<dbReference type="InterPro" id="IPR023347">
    <property type="entry name" value="Lysozyme_dom_sf"/>
</dbReference>
<keyword evidence="6" id="KW-1185">Reference proteome</keyword>
<dbReference type="Proteomes" id="UP000785679">
    <property type="component" value="Unassembled WGS sequence"/>
</dbReference>
<dbReference type="InterPro" id="IPR002196">
    <property type="entry name" value="Glyco_hydro_24"/>
</dbReference>
<dbReference type="InterPro" id="IPR036366">
    <property type="entry name" value="PGBDSf"/>
</dbReference>
<evidence type="ECO:0000313" key="6">
    <source>
        <dbReference type="Proteomes" id="UP000785679"/>
    </source>
</evidence>
<evidence type="ECO:0000313" key="5">
    <source>
        <dbReference type="EMBL" id="TNV77961.1"/>
    </source>
</evidence>
<dbReference type="InterPro" id="IPR036365">
    <property type="entry name" value="PGBD-like_sf"/>
</dbReference>
<dbReference type="GO" id="GO:0003796">
    <property type="term" value="F:lysozyme activity"/>
    <property type="evidence" value="ECO:0007669"/>
    <property type="project" value="InterPro"/>
</dbReference>
<feature type="domain" description="Peptidoglycan binding-like" evidence="4">
    <location>
        <begin position="65"/>
        <end position="120"/>
    </location>
</feature>
<evidence type="ECO:0000259" key="4">
    <source>
        <dbReference type="Pfam" id="PF01471"/>
    </source>
</evidence>
<dbReference type="GO" id="GO:0009253">
    <property type="term" value="P:peptidoglycan catabolic process"/>
    <property type="evidence" value="ECO:0007669"/>
    <property type="project" value="InterPro"/>
</dbReference>
<dbReference type="GO" id="GO:0042742">
    <property type="term" value="P:defense response to bacterium"/>
    <property type="evidence" value="ECO:0007669"/>
    <property type="project" value="UniProtKB-KW"/>
</dbReference>
<dbReference type="Pfam" id="PF01471">
    <property type="entry name" value="PG_binding_1"/>
    <property type="match status" value="1"/>
</dbReference>
<dbReference type="Pfam" id="PF00959">
    <property type="entry name" value="Phage_lysozyme"/>
    <property type="match status" value="1"/>
</dbReference>